<dbReference type="InterPro" id="IPR010201">
    <property type="entry name" value="HflK"/>
</dbReference>
<evidence type="ECO:0000259" key="8">
    <source>
        <dbReference type="SMART" id="SM00244"/>
    </source>
</evidence>
<dbReference type="RefSeq" id="WP_284321903.1">
    <property type="nucleotide sequence ID" value="NZ_BSOB01000037.1"/>
</dbReference>
<dbReference type="InterPro" id="IPR001107">
    <property type="entry name" value="Band_7"/>
</dbReference>
<dbReference type="Proteomes" id="UP001156670">
    <property type="component" value="Unassembled WGS sequence"/>
</dbReference>
<protein>
    <recommendedName>
        <fullName evidence="6">Protein HflK</fullName>
    </recommendedName>
</protein>
<comment type="similarity">
    <text evidence="2 6">Belongs to the band 7/mec-2 family. HflK subfamily.</text>
</comment>
<evidence type="ECO:0000256" key="3">
    <source>
        <dbReference type="ARBA" id="ARBA00022692"/>
    </source>
</evidence>
<comment type="subcellular location">
    <subcellularLocation>
        <location evidence="1">Membrane</location>
        <topology evidence="1">Single-pass membrane protein</topology>
    </subcellularLocation>
</comment>
<reference evidence="10" key="1">
    <citation type="journal article" date="2019" name="Int. J. Syst. Evol. Microbiol.">
        <title>The Global Catalogue of Microorganisms (GCM) 10K type strain sequencing project: providing services to taxonomists for standard genome sequencing and annotation.</title>
        <authorList>
            <consortium name="The Broad Institute Genomics Platform"/>
            <consortium name="The Broad Institute Genome Sequencing Center for Infectious Disease"/>
            <person name="Wu L."/>
            <person name="Ma J."/>
        </authorList>
    </citation>
    <scope>NUCLEOTIDE SEQUENCE [LARGE SCALE GENOMIC DNA]</scope>
    <source>
        <strain evidence="10">NBRC 111980</strain>
    </source>
</reference>
<keyword evidence="4 6" id="KW-1133">Transmembrane helix</keyword>
<name>A0ABQ5XUY1_9GAMM</name>
<comment type="subunit">
    <text evidence="6">HflC and HflK may interact to form a multimeric complex.</text>
</comment>
<keyword evidence="5 6" id="KW-0472">Membrane</keyword>
<comment type="function">
    <text evidence="6">HflC and HflK could encode or regulate a protease.</text>
</comment>
<dbReference type="InterPro" id="IPR050710">
    <property type="entry name" value="Band7/mec-2_domain"/>
</dbReference>
<evidence type="ECO:0000256" key="1">
    <source>
        <dbReference type="ARBA" id="ARBA00004167"/>
    </source>
</evidence>
<dbReference type="SUPFAM" id="SSF117892">
    <property type="entry name" value="Band 7/SPFH domain"/>
    <property type="match status" value="1"/>
</dbReference>
<dbReference type="Pfam" id="PF01145">
    <property type="entry name" value="Band_7"/>
    <property type="match status" value="1"/>
</dbReference>
<evidence type="ECO:0000313" key="10">
    <source>
        <dbReference type="Proteomes" id="UP001156670"/>
    </source>
</evidence>
<dbReference type="CDD" id="cd03404">
    <property type="entry name" value="SPFH_HflK"/>
    <property type="match status" value="1"/>
</dbReference>
<dbReference type="PANTHER" id="PTHR43327:SF2">
    <property type="entry name" value="MODULATOR OF FTSH PROTEASE HFLK"/>
    <property type="match status" value="1"/>
</dbReference>
<accession>A0ABQ5XUY1</accession>
<evidence type="ECO:0000256" key="5">
    <source>
        <dbReference type="ARBA" id="ARBA00023136"/>
    </source>
</evidence>
<evidence type="ECO:0000256" key="4">
    <source>
        <dbReference type="ARBA" id="ARBA00022989"/>
    </source>
</evidence>
<feature type="domain" description="Band 7" evidence="8">
    <location>
        <begin position="63"/>
        <end position="233"/>
    </location>
</feature>
<keyword evidence="10" id="KW-1185">Reference proteome</keyword>
<keyword evidence="3 6" id="KW-0812">Transmembrane</keyword>
<comment type="caution">
    <text evidence="9">The sequence shown here is derived from an EMBL/GenBank/DDBJ whole genome shotgun (WGS) entry which is preliminary data.</text>
</comment>
<feature type="transmembrane region" description="Helical" evidence="6">
    <location>
        <begin position="42"/>
        <end position="62"/>
    </location>
</feature>
<sequence length="365" mass="39217">MAWNEPGNGQRDPWNKNKRGSGGGKPGIQAGLKDLLHRIGRLGGPGGILTIVVAMLLAWLLLTSYAVVGTGQVGVVQRFGAYVRTVGPGFHLKLPAPIETVQPVATSRVRAMSDQIRLLTTDQDIVSVDFNVQYQVTDPKKYLFSTRDPDGTLNEAAQAAVRAVIGAQAMDDILTGQGDSNTPAPHLSALQQQVRDQLQHTLDAYDSGLQVTDVSFQAVTPPQEVKDAFDDVIAAHQDHQGLIDQAKAATSQDIPNAKGDAKRLTAAADAYKAERIARAQGDTERFNLILKEYRAAPEVTRRRLWLETMEDILRINNKVIDGSDGRSVISINDRGDVPATNLPGVGAVAQPGNALGEDADKGKQP</sequence>
<feature type="region of interest" description="Disordered" evidence="7">
    <location>
        <begin position="1"/>
        <end position="25"/>
    </location>
</feature>
<evidence type="ECO:0000313" key="9">
    <source>
        <dbReference type="EMBL" id="GLQ94198.1"/>
    </source>
</evidence>
<evidence type="ECO:0000256" key="6">
    <source>
        <dbReference type="RuleBase" id="RU364113"/>
    </source>
</evidence>
<evidence type="ECO:0000256" key="2">
    <source>
        <dbReference type="ARBA" id="ARBA00006971"/>
    </source>
</evidence>
<proteinExistence type="inferred from homology"/>
<dbReference type="NCBIfam" id="TIGR01933">
    <property type="entry name" value="hflK"/>
    <property type="match status" value="1"/>
</dbReference>
<dbReference type="SMART" id="SM00244">
    <property type="entry name" value="PHB"/>
    <property type="match status" value="1"/>
</dbReference>
<feature type="region of interest" description="Disordered" evidence="7">
    <location>
        <begin position="339"/>
        <end position="365"/>
    </location>
</feature>
<dbReference type="InterPro" id="IPR036013">
    <property type="entry name" value="Band_7/SPFH_dom_sf"/>
</dbReference>
<dbReference type="InterPro" id="IPR020980">
    <property type="entry name" value="Membrane_HflK_N"/>
</dbReference>
<dbReference type="Gene3D" id="3.30.479.30">
    <property type="entry name" value="Band 7 domain"/>
    <property type="match status" value="1"/>
</dbReference>
<evidence type="ECO:0000256" key="7">
    <source>
        <dbReference type="SAM" id="MobiDB-lite"/>
    </source>
</evidence>
<organism evidence="9 10">
    <name type="scientific">Dyella acidisoli</name>
    <dbReference type="NCBI Taxonomy" id="1867834"/>
    <lineage>
        <taxon>Bacteria</taxon>
        <taxon>Pseudomonadati</taxon>
        <taxon>Pseudomonadota</taxon>
        <taxon>Gammaproteobacteria</taxon>
        <taxon>Lysobacterales</taxon>
        <taxon>Rhodanobacteraceae</taxon>
        <taxon>Dyella</taxon>
    </lineage>
</organism>
<dbReference type="PANTHER" id="PTHR43327">
    <property type="entry name" value="STOMATIN-LIKE PROTEIN 2, MITOCHONDRIAL"/>
    <property type="match status" value="1"/>
</dbReference>
<dbReference type="EMBL" id="BSOB01000037">
    <property type="protein sequence ID" value="GLQ94198.1"/>
    <property type="molecule type" value="Genomic_DNA"/>
</dbReference>
<gene>
    <name evidence="9" type="primary">hflK</name>
    <name evidence="9" type="ORF">GCM10007901_31490</name>
</gene>
<dbReference type="Pfam" id="PF12221">
    <property type="entry name" value="HflK_N"/>
    <property type="match status" value="1"/>
</dbReference>